<proteinExistence type="predicted"/>
<accession>A0ABM9PS33</accession>
<name>A0ABM9PS33_9FLAO</name>
<feature type="region of interest" description="Disordered" evidence="1">
    <location>
        <begin position="27"/>
        <end position="55"/>
    </location>
</feature>
<dbReference type="Proteomes" id="UP001497602">
    <property type="component" value="Unassembled WGS sequence"/>
</dbReference>
<dbReference type="RefSeq" id="WP_348740218.1">
    <property type="nucleotide sequence ID" value="NZ_CAXJRC010000045.1"/>
</dbReference>
<evidence type="ECO:0000313" key="2">
    <source>
        <dbReference type="EMBL" id="CAL2108629.1"/>
    </source>
</evidence>
<organism evidence="2 3">
    <name type="scientific">Tenacibaculum vairaonense</name>
    <dbReference type="NCBI Taxonomy" id="3137860"/>
    <lineage>
        <taxon>Bacteria</taxon>
        <taxon>Pseudomonadati</taxon>
        <taxon>Bacteroidota</taxon>
        <taxon>Flavobacteriia</taxon>
        <taxon>Flavobacteriales</taxon>
        <taxon>Flavobacteriaceae</taxon>
        <taxon>Tenacibaculum</taxon>
    </lineage>
</organism>
<protein>
    <recommendedName>
        <fullName evidence="4">Secreted protein</fullName>
    </recommendedName>
</protein>
<keyword evidence="3" id="KW-1185">Reference proteome</keyword>
<evidence type="ECO:0008006" key="4">
    <source>
        <dbReference type="Google" id="ProtNLM"/>
    </source>
</evidence>
<dbReference type="EMBL" id="CAXJRC010000045">
    <property type="protein sequence ID" value="CAL2108629.1"/>
    <property type="molecule type" value="Genomic_DNA"/>
</dbReference>
<feature type="compositionally biased region" description="Basic and acidic residues" evidence="1">
    <location>
        <begin position="27"/>
        <end position="39"/>
    </location>
</feature>
<comment type="caution">
    <text evidence="2">The sequence shown here is derived from an EMBL/GenBank/DDBJ whole genome shotgun (WGS) entry which is preliminary data.</text>
</comment>
<dbReference type="PROSITE" id="PS51257">
    <property type="entry name" value="PROKAR_LIPOPROTEIN"/>
    <property type="match status" value="1"/>
</dbReference>
<evidence type="ECO:0000256" key="1">
    <source>
        <dbReference type="SAM" id="MobiDB-lite"/>
    </source>
</evidence>
<evidence type="ECO:0000313" key="3">
    <source>
        <dbReference type="Proteomes" id="UP001497602"/>
    </source>
</evidence>
<gene>
    <name evidence="2" type="ORF">T190115A13A_80204</name>
</gene>
<reference evidence="2 3" key="1">
    <citation type="submission" date="2024-05" db="EMBL/GenBank/DDBJ databases">
        <authorList>
            <person name="Duchaud E."/>
        </authorList>
    </citation>
    <scope>NUCLEOTIDE SEQUENCE [LARGE SCALE GENOMIC DNA]</scope>
    <source>
        <strain evidence="2">Ena-SAMPLE-TAB-13-05-2024-13:56:06:370-140305</strain>
    </source>
</reference>
<sequence length="55" mass="5944">MKKLIALIFVASLTFVSCTDNTQEHEELSKEISAIEKDQVTAPGSGTDDEDGSED</sequence>